<gene>
    <name evidence="1" type="ORF">VSP9026_03732</name>
</gene>
<dbReference type="EMBL" id="FSSB01000023">
    <property type="protein sequence ID" value="SIO95979.1"/>
    <property type="molecule type" value="Genomic_DNA"/>
</dbReference>
<sequence length="65" mass="7260">MDGRGQQAMSDTQEYRVTVQSNIHFAAVVAHLGCIAVAMRQNHHTESSTVTMDWAYFRPEHGKVG</sequence>
<evidence type="ECO:0000313" key="2">
    <source>
        <dbReference type="Proteomes" id="UP000184774"/>
    </source>
</evidence>
<protein>
    <submittedName>
        <fullName evidence="1">Uncharacterized protein</fullName>
    </submittedName>
</protein>
<dbReference type="Proteomes" id="UP000184774">
    <property type="component" value="Unassembled WGS sequence"/>
</dbReference>
<evidence type="ECO:0000313" key="1">
    <source>
        <dbReference type="EMBL" id="SIO95979.1"/>
    </source>
</evidence>
<organism evidence="1 2">
    <name type="scientific">Vibrio spartinae</name>
    <dbReference type="NCBI Taxonomy" id="1918945"/>
    <lineage>
        <taxon>Bacteria</taxon>
        <taxon>Pseudomonadati</taxon>
        <taxon>Pseudomonadota</taxon>
        <taxon>Gammaproteobacteria</taxon>
        <taxon>Vibrionales</taxon>
        <taxon>Vibrionaceae</taxon>
        <taxon>Vibrio</taxon>
    </lineage>
</organism>
<name>A0A1N6M976_9VIBR</name>
<dbReference type="AlphaFoldDB" id="A0A1N6M976"/>
<proteinExistence type="predicted"/>
<accession>A0A1N6M976</accession>
<reference evidence="1 2" key="1">
    <citation type="submission" date="2016-12" db="EMBL/GenBank/DDBJ databases">
        <authorList>
            <person name="Song W.-J."/>
            <person name="Kurnit D.M."/>
        </authorList>
    </citation>
    <scope>NUCLEOTIDE SEQUENCE [LARGE SCALE GENOMIC DNA]</scope>
    <source>
        <strain evidence="1 2">CECT 9026</strain>
    </source>
</reference>